<protein>
    <submittedName>
        <fullName evidence="2">Uncharacterized protein</fullName>
    </submittedName>
</protein>
<dbReference type="InParanoid" id="A0A074Y395"/>
<dbReference type="HOGENOM" id="CLU_483089_0_0_1"/>
<evidence type="ECO:0000313" key="3">
    <source>
        <dbReference type="Proteomes" id="UP000030641"/>
    </source>
</evidence>
<feature type="compositionally biased region" description="Low complexity" evidence="1">
    <location>
        <begin position="101"/>
        <end position="110"/>
    </location>
</feature>
<feature type="compositionally biased region" description="Polar residues" evidence="1">
    <location>
        <begin position="282"/>
        <end position="297"/>
    </location>
</feature>
<feature type="compositionally biased region" description="Low complexity" evidence="1">
    <location>
        <begin position="147"/>
        <end position="157"/>
    </location>
</feature>
<feature type="compositionally biased region" description="Low complexity" evidence="1">
    <location>
        <begin position="306"/>
        <end position="316"/>
    </location>
</feature>
<organism evidence="2 3">
    <name type="scientific">Aureobasidium subglaciale (strain EXF-2481)</name>
    <name type="common">Aureobasidium pullulans var. subglaciale</name>
    <dbReference type="NCBI Taxonomy" id="1043005"/>
    <lineage>
        <taxon>Eukaryota</taxon>
        <taxon>Fungi</taxon>
        <taxon>Dikarya</taxon>
        <taxon>Ascomycota</taxon>
        <taxon>Pezizomycotina</taxon>
        <taxon>Dothideomycetes</taxon>
        <taxon>Dothideomycetidae</taxon>
        <taxon>Dothideales</taxon>
        <taxon>Saccotheciaceae</taxon>
        <taxon>Aureobasidium</taxon>
    </lineage>
</organism>
<dbReference type="OrthoDB" id="4159781at2759"/>
<dbReference type="Proteomes" id="UP000030641">
    <property type="component" value="Unassembled WGS sequence"/>
</dbReference>
<reference evidence="2 3" key="1">
    <citation type="journal article" date="2014" name="BMC Genomics">
        <title>Genome sequencing of four Aureobasidium pullulans varieties: biotechnological potential, stress tolerance, and description of new species.</title>
        <authorList>
            <person name="Gostin Ar C."/>
            <person name="Ohm R.A."/>
            <person name="Kogej T."/>
            <person name="Sonjak S."/>
            <person name="Turk M."/>
            <person name="Zajc J."/>
            <person name="Zalar P."/>
            <person name="Grube M."/>
            <person name="Sun H."/>
            <person name="Han J."/>
            <person name="Sharma A."/>
            <person name="Chiniquy J."/>
            <person name="Ngan C.Y."/>
            <person name="Lipzen A."/>
            <person name="Barry K."/>
            <person name="Grigoriev I.V."/>
            <person name="Gunde-Cimerman N."/>
        </authorList>
    </citation>
    <scope>NUCLEOTIDE SEQUENCE [LARGE SCALE GENOMIC DNA]</scope>
    <source>
        <strain evidence="2 3">EXF-2481</strain>
    </source>
</reference>
<proteinExistence type="predicted"/>
<feature type="region of interest" description="Disordered" evidence="1">
    <location>
        <begin position="1"/>
        <end position="122"/>
    </location>
</feature>
<evidence type="ECO:0000256" key="1">
    <source>
        <dbReference type="SAM" id="MobiDB-lite"/>
    </source>
</evidence>
<feature type="compositionally biased region" description="Basic and acidic residues" evidence="1">
    <location>
        <begin position="68"/>
        <end position="82"/>
    </location>
</feature>
<feature type="region of interest" description="Disordered" evidence="1">
    <location>
        <begin position="281"/>
        <end position="319"/>
    </location>
</feature>
<dbReference type="STRING" id="1043005.A0A074Y395"/>
<dbReference type="GeneID" id="25367306"/>
<accession>A0A074Y395</accession>
<dbReference type="RefSeq" id="XP_013340805.1">
    <property type="nucleotide sequence ID" value="XM_013485351.1"/>
</dbReference>
<evidence type="ECO:0000313" key="2">
    <source>
        <dbReference type="EMBL" id="KEQ92273.1"/>
    </source>
</evidence>
<dbReference type="InterPro" id="IPR021858">
    <property type="entry name" value="Fun_TF"/>
</dbReference>
<feature type="region of interest" description="Disordered" evidence="1">
    <location>
        <begin position="147"/>
        <end position="217"/>
    </location>
</feature>
<dbReference type="AlphaFoldDB" id="A0A074Y395"/>
<name>A0A074Y395_AURSE</name>
<dbReference type="EMBL" id="KL584771">
    <property type="protein sequence ID" value="KEQ92273.1"/>
    <property type="molecule type" value="Genomic_DNA"/>
</dbReference>
<keyword evidence="3" id="KW-1185">Reference proteome</keyword>
<gene>
    <name evidence="2" type="ORF">AUEXF2481DRAFT_43055</name>
</gene>
<sequence>MQSSNKAESGGLNFVFESGSSGRENKKYVRSHAARVGWSQRSRKQAQSPKDFIAVTPDSTSKKRRKTTHQDAKAGHVQHQDHQTPPTLDNRPVSYQVEAAPSRTPRSPSSVITHVSPRHGPASEPHFTAYSAAHPYASTILAQPYASAPAPSLSPSYHQQSRGHVASVHAQEVEASRPTRPPTSAASPFPPQGAYSPYSPHHAGPDSVQHESVSQHSMVPHFRPAASNTSMHSRHVMPAADILRPVPPISPLPSPRLPPFANVYDPRPTLIGANWRQYDNMPATSLDSSQTATTAPQTPMRHDDISAASVSTSPRSSPKRKAAPAFLELVLNEDYPMWKTVDSGSNSFNVFPVKWQPFYGRLLQNYRSNMLVQLDEILTGWTVDEKIEFNQMPLRLAGSEPSLFYSLLSTAAVMMPPGLISPTIPKWLQTRTVECLNQAFTDPKRAYSDATILALNMVALFESTSGNSNVTARTHQPVLRRMVDERGGLGAIAARDSMDSRNFVRFLAWTDRVIKCQTGNQLIFEDFKEEPSVAKTNWEDIWARMERRVEDNAPEPIEELPDAE</sequence>
<dbReference type="Pfam" id="PF11951">
    <property type="entry name" value="Fungal_trans_2"/>
    <property type="match status" value="1"/>
</dbReference>